<dbReference type="SUPFAM" id="SSF56112">
    <property type="entry name" value="Protein kinase-like (PK-like)"/>
    <property type="match status" value="1"/>
</dbReference>
<keyword evidence="4 5" id="KW-0067">ATP-binding</keyword>
<protein>
    <recommendedName>
        <fullName evidence="8">Protein kinase domain-containing protein</fullName>
    </recommendedName>
</protein>
<keyword evidence="10" id="KW-1185">Reference proteome</keyword>
<comment type="caution">
    <text evidence="9">The sequence shown here is derived from an EMBL/GenBank/DDBJ whole genome shotgun (WGS) entry which is preliminary data.</text>
</comment>
<evidence type="ECO:0000313" key="10">
    <source>
        <dbReference type="Proteomes" id="UP001055712"/>
    </source>
</evidence>
<evidence type="ECO:0000256" key="5">
    <source>
        <dbReference type="PROSITE-ProRule" id="PRU10141"/>
    </source>
</evidence>
<evidence type="ECO:0000259" key="8">
    <source>
        <dbReference type="PROSITE" id="PS50011"/>
    </source>
</evidence>
<evidence type="ECO:0000256" key="3">
    <source>
        <dbReference type="ARBA" id="ARBA00022777"/>
    </source>
</evidence>
<dbReference type="InterPro" id="IPR011009">
    <property type="entry name" value="Kinase-like_dom_sf"/>
</dbReference>
<dbReference type="OrthoDB" id="40902at2759"/>
<accession>A0A9D4TFH7</accession>
<dbReference type="PROSITE" id="PS50011">
    <property type="entry name" value="PROTEIN_KINASE_DOM"/>
    <property type="match status" value="1"/>
</dbReference>
<organism evidence="9 10">
    <name type="scientific">Chlorella vulgaris</name>
    <name type="common">Green alga</name>
    <dbReference type="NCBI Taxonomy" id="3077"/>
    <lineage>
        <taxon>Eukaryota</taxon>
        <taxon>Viridiplantae</taxon>
        <taxon>Chlorophyta</taxon>
        <taxon>core chlorophytes</taxon>
        <taxon>Trebouxiophyceae</taxon>
        <taxon>Chlorellales</taxon>
        <taxon>Chlorellaceae</taxon>
        <taxon>Chlorella clade</taxon>
        <taxon>Chlorella</taxon>
    </lineage>
</organism>
<evidence type="ECO:0000256" key="7">
    <source>
        <dbReference type="SAM" id="MobiDB-lite"/>
    </source>
</evidence>
<name>A0A9D4TFH7_CHLVU</name>
<dbReference type="EMBL" id="SIDB01000013">
    <property type="protein sequence ID" value="KAI3424232.1"/>
    <property type="molecule type" value="Genomic_DNA"/>
</dbReference>
<keyword evidence="2 5" id="KW-0547">Nucleotide-binding</keyword>
<dbReference type="SMART" id="SM00220">
    <property type="entry name" value="S_TKc"/>
    <property type="match status" value="1"/>
</dbReference>
<proteinExistence type="inferred from homology"/>
<dbReference type="InterPro" id="IPR008271">
    <property type="entry name" value="Ser/Thr_kinase_AS"/>
</dbReference>
<reference evidence="9" key="2">
    <citation type="submission" date="2020-11" db="EMBL/GenBank/DDBJ databases">
        <authorList>
            <person name="Cecchin M."/>
            <person name="Marcolungo L."/>
            <person name="Rossato M."/>
            <person name="Girolomoni L."/>
            <person name="Cosentino E."/>
            <person name="Cuine S."/>
            <person name="Li-Beisson Y."/>
            <person name="Delledonne M."/>
            <person name="Ballottari M."/>
        </authorList>
    </citation>
    <scope>NUCLEOTIDE SEQUENCE</scope>
    <source>
        <strain evidence="9">211/11P</strain>
        <tissue evidence="9">Whole cell</tissue>
    </source>
</reference>
<keyword evidence="6" id="KW-0723">Serine/threonine-protein kinase</keyword>
<feature type="domain" description="Protein kinase" evidence="8">
    <location>
        <begin position="34"/>
        <end position="308"/>
    </location>
</feature>
<dbReference type="Proteomes" id="UP001055712">
    <property type="component" value="Unassembled WGS sequence"/>
</dbReference>
<dbReference type="Gene3D" id="1.10.510.10">
    <property type="entry name" value="Transferase(Phosphotransferase) domain 1"/>
    <property type="match status" value="1"/>
</dbReference>
<dbReference type="InterPro" id="IPR000719">
    <property type="entry name" value="Prot_kinase_dom"/>
</dbReference>
<reference evidence="9" key="1">
    <citation type="journal article" date="2019" name="Plant J.">
        <title>Chlorella vulgaris genome assembly and annotation reveals the molecular basis for metabolic acclimation to high light conditions.</title>
        <authorList>
            <person name="Cecchin M."/>
            <person name="Marcolungo L."/>
            <person name="Rossato M."/>
            <person name="Girolomoni L."/>
            <person name="Cosentino E."/>
            <person name="Cuine S."/>
            <person name="Li-Beisson Y."/>
            <person name="Delledonne M."/>
            <person name="Ballottari M."/>
        </authorList>
    </citation>
    <scope>NUCLEOTIDE SEQUENCE</scope>
    <source>
        <strain evidence="9">211/11P</strain>
    </source>
</reference>
<dbReference type="CDD" id="cd05117">
    <property type="entry name" value="STKc_CAMK"/>
    <property type="match status" value="1"/>
</dbReference>
<dbReference type="PANTHER" id="PTHR24347">
    <property type="entry name" value="SERINE/THREONINE-PROTEIN KINASE"/>
    <property type="match status" value="1"/>
</dbReference>
<evidence type="ECO:0000256" key="4">
    <source>
        <dbReference type="ARBA" id="ARBA00022840"/>
    </source>
</evidence>
<dbReference type="GO" id="GO:0005524">
    <property type="term" value="F:ATP binding"/>
    <property type="evidence" value="ECO:0007669"/>
    <property type="project" value="UniProtKB-UniRule"/>
</dbReference>
<keyword evidence="3" id="KW-0418">Kinase</keyword>
<evidence type="ECO:0000256" key="1">
    <source>
        <dbReference type="ARBA" id="ARBA00022679"/>
    </source>
</evidence>
<feature type="binding site" evidence="5">
    <location>
        <position position="63"/>
    </location>
    <ligand>
        <name>ATP</name>
        <dbReference type="ChEBI" id="CHEBI:30616"/>
    </ligand>
</feature>
<dbReference type="PROSITE" id="PS00108">
    <property type="entry name" value="PROTEIN_KINASE_ST"/>
    <property type="match status" value="1"/>
</dbReference>
<evidence type="ECO:0000256" key="2">
    <source>
        <dbReference type="ARBA" id="ARBA00022741"/>
    </source>
</evidence>
<dbReference type="AlphaFoldDB" id="A0A9D4TFH7"/>
<dbReference type="GO" id="GO:0004674">
    <property type="term" value="F:protein serine/threonine kinase activity"/>
    <property type="evidence" value="ECO:0007669"/>
    <property type="project" value="UniProtKB-KW"/>
</dbReference>
<feature type="region of interest" description="Disordered" evidence="7">
    <location>
        <begin position="358"/>
        <end position="377"/>
    </location>
</feature>
<keyword evidence="1" id="KW-0808">Transferase</keyword>
<evidence type="ECO:0000313" key="9">
    <source>
        <dbReference type="EMBL" id="KAI3424232.1"/>
    </source>
</evidence>
<dbReference type="PROSITE" id="PS00107">
    <property type="entry name" value="PROTEIN_KINASE_ATP"/>
    <property type="match status" value="1"/>
</dbReference>
<dbReference type="Pfam" id="PF00069">
    <property type="entry name" value="Pkinase"/>
    <property type="match status" value="1"/>
</dbReference>
<dbReference type="InterPro" id="IPR017441">
    <property type="entry name" value="Protein_kinase_ATP_BS"/>
</dbReference>
<gene>
    <name evidence="9" type="ORF">D9Q98_009588</name>
</gene>
<evidence type="ECO:0000256" key="6">
    <source>
        <dbReference type="RuleBase" id="RU000304"/>
    </source>
</evidence>
<sequence>MGACCSVFDAPIDKTVYPEGGKKLRTDVTVEDVYRMGPQIGEGAYSKVRLATHRETGQHFACKIVPLPNPNQASNEHMSSRASIMREVDALLDIEHRSVGGMLEYYRQGNRMYLIMQLLRGGELTDALKEQSHYSEADARTIFRQLIQAIQYLQSRGVVHRDIKLKNLLLLEPGDLNHVKLTDFGLSAKARQGQPHHMQTVCGTPGFVAPEVLRGLLHPHDFPPKRYGPACDLWSAGVVLFLLLSGVPPFSNPSEPRLMRAIVGGKYSFDDPAWEEVSNEAKELVSQLLVVDPSKRLTCEQVLAHPWMIAAPGGEAELQQARTRLVAAHTRGGSKPLSDRIKAAIYRSEEAARAAAVKTAAAAAAPPPADSLPAAAT</sequence>
<comment type="similarity">
    <text evidence="6">Belongs to the protein kinase superfamily.</text>
</comment>
<dbReference type="FunFam" id="1.10.510.10:FF:000571">
    <property type="entry name" value="Maternal embryonic leucine zipper kinase"/>
    <property type="match status" value="1"/>
</dbReference>